<evidence type="ECO:0000259" key="1">
    <source>
        <dbReference type="Pfam" id="PF00144"/>
    </source>
</evidence>
<gene>
    <name evidence="2" type="ORF">PVT68_02445</name>
</gene>
<dbReference type="Proteomes" id="UP001236500">
    <property type="component" value="Chromosome"/>
</dbReference>
<reference evidence="2 3" key="1">
    <citation type="submission" date="2023-02" db="EMBL/GenBank/DDBJ databases">
        <title>Description and genomic characterization of Microbulbifer bruguierae sp. nov., isolated from the sediment of mangrove plant Bruguiera sexangula.</title>
        <authorList>
            <person name="Long M."/>
        </authorList>
    </citation>
    <scope>NUCLEOTIDE SEQUENCE [LARGE SCALE GENOMIC DNA]</scope>
    <source>
        <strain evidence="2 3">H12</strain>
    </source>
</reference>
<accession>A0ABY8NER0</accession>
<dbReference type="RefSeq" id="WP_280320997.1">
    <property type="nucleotide sequence ID" value="NZ_CP118605.1"/>
</dbReference>
<keyword evidence="2" id="KW-0378">Hydrolase</keyword>
<dbReference type="InterPro" id="IPR001466">
    <property type="entry name" value="Beta-lactam-related"/>
</dbReference>
<evidence type="ECO:0000313" key="2">
    <source>
        <dbReference type="EMBL" id="WGL17170.1"/>
    </source>
</evidence>
<name>A0ABY8NER0_9GAMM</name>
<dbReference type="PANTHER" id="PTHR43283">
    <property type="entry name" value="BETA-LACTAMASE-RELATED"/>
    <property type="match status" value="1"/>
</dbReference>
<dbReference type="SUPFAM" id="SSF56601">
    <property type="entry name" value="beta-lactamase/transpeptidase-like"/>
    <property type="match status" value="1"/>
</dbReference>
<dbReference type="InterPro" id="IPR050789">
    <property type="entry name" value="Diverse_Enzym_Activities"/>
</dbReference>
<dbReference type="InterPro" id="IPR012338">
    <property type="entry name" value="Beta-lactam/transpept-like"/>
</dbReference>
<evidence type="ECO:0000313" key="3">
    <source>
        <dbReference type="Proteomes" id="UP001236500"/>
    </source>
</evidence>
<dbReference type="Pfam" id="PF00144">
    <property type="entry name" value="Beta-lactamase"/>
    <property type="match status" value="1"/>
</dbReference>
<sequence>MESALLASSLLSVALVVTFLVYRERSDSAQRLRESLQLVVRMSAKLACSARHISHLCDARIRRDLRSYSLLFCFVKITHKKNTTTATLWKRFTASAEFHPQLGAQLTAESRVLRQAKLPPALAPSPIQAATNRKLQRLAEEQLKRDNRLGLDTRAVIVIHNNQLIAEAYCPFIRAETRLLGWSMAKSLLAILWGRMETLGLADTEQHQLFPEWEDDRRREITLENLLQMCDGLAFTESYRPDSDVTRMLFGEYSPSRYALQRPLTHAPGTCFSYSSGTTNLLARWIHCQLGGTTKMMRFLQREIFEPLGMNGAILETDTDGIFVGSSYAFLTARDWGRLGTLLLNNGIASGRQVLSHNWIHRATSANGSNNEPRYGYQLWLNSGGDIPPRHPSLPADSYFMLGNREQKLMVAPGHNAVIARLGWSSSPYPVESRFGALLAALPE</sequence>
<organism evidence="2 3">
    <name type="scientific">Microbulbifer bruguierae</name>
    <dbReference type="NCBI Taxonomy" id="3029061"/>
    <lineage>
        <taxon>Bacteria</taxon>
        <taxon>Pseudomonadati</taxon>
        <taxon>Pseudomonadota</taxon>
        <taxon>Gammaproteobacteria</taxon>
        <taxon>Cellvibrionales</taxon>
        <taxon>Microbulbiferaceae</taxon>
        <taxon>Microbulbifer</taxon>
    </lineage>
</organism>
<dbReference type="Gene3D" id="3.40.710.10">
    <property type="entry name" value="DD-peptidase/beta-lactamase superfamily"/>
    <property type="match status" value="1"/>
</dbReference>
<protein>
    <submittedName>
        <fullName evidence="2">Serine hydrolase</fullName>
    </submittedName>
</protein>
<keyword evidence="3" id="KW-1185">Reference proteome</keyword>
<proteinExistence type="predicted"/>
<feature type="domain" description="Beta-lactamase-related" evidence="1">
    <location>
        <begin position="137"/>
        <end position="422"/>
    </location>
</feature>
<dbReference type="PANTHER" id="PTHR43283:SF7">
    <property type="entry name" value="BETA-LACTAMASE-RELATED DOMAIN-CONTAINING PROTEIN"/>
    <property type="match status" value="1"/>
</dbReference>
<dbReference type="EMBL" id="CP118605">
    <property type="protein sequence ID" value="WGL17170.1"/>
    <property type="molecule type" value="Genomic_DNA"/>
</dbReference>
<dbReference type="GO" id="GO:0016787">
    <property type="term" value="F:hydrolase activity"/>
    <property type="evidence" value="ECO:0007669"/>
    <property type="project" value="UniProtKB-KW"/>
</dbReference>